<evidence type="ECO:0000256" key="1">
    <source>
        <dbReference type="SAM" id="Phobius"/>
    </source>
</evidence>
<accession>A0ABS2QI09</accession>
<dbReference type="EMBL" id="JAFBFI010000008">
    <property type="protein sequence ID" value="MBM7692727.1"/>
    <property type="molecule type" value="Genomic_DNA"/>
</dbReference>
<gene>
    <name evidence="2" type="ORF">JOC77_002158</name>
</gene>
<reference evidence="2 3" key="1">
    <citation type="submission" date="2021-01" db="EMBL/GenBank/DDBJ databases">
        <title>Genomic Encyclopedia of Type Strains, Phase IV (KMG-IV): sequencing the most valuable type-strain genomes for metagenomic binning, comparative biology and taxonomic classification.</title>
        <authorList>
            <person name="Goeker M."/>
        </authorList>
    </citation>
    <scope>NUCLEOTIDE SEQUENCE [LARGE SCALE GENOMIC DNA]</scope>
    <source>
        <strain evidence="2 3">DSM 105482</strain>
    </source>
</reference>
<dbReference type="RefSeq" id="WP_204542781.1">
    <property type="nucleotide sequence ID" value="NZ_JAFBFI010000008.1"/>
</dbReference>
<keyword evidence="1" id="KW-1133">Transmembrane helix</keyword>
<comment type="caution">
    <text evidence="2">The sequence shown here is derived from an EMBL/GenBank/DDBJ whole genome shotgun (WGS) entry which is preliminary data.</text>
</comment>
<name>A0ABS2QI09_9BACI</name>
<feature type="transmembrane region" description="Helical" evidence="1">
    <location>
        <begin position="7"/>
        <end position="27"/>
    </location>
</feature>
<organism evidence="2 3">
    <name type="scientific">Peribacillus deserti</name>
    <dbReference type="NCBI Taxonomy" id="673318"/>
    <lineage>
        <taxon>Bacteria</taxon>
        <taxon>Bacillati</taxon>
        <taxon>Bacillota</taxon>
        <taxon>Bacilli</taxon>
        <taxon>Bacillales</taxon>
        <taxon>Bacillaceae</taxon>
        <taxon>Peribacillus</taxon>
    </lineage>
</organism>
<keyword evidence="1" id="KW-0472">Membrane</keyword>
<protein>
    <recommendedName>
        <fullName evidence="4">Transcriptional regulator</fullName>
    </recommendedName>
</protein>
<proteinExistence type="predicted"/>
<keyword evidence="1" id="KW-0812">Transmembrane</keyword>
<dbReference type="Proteomes" id="UP000823486">
    <property type="component" value="Unassembled WGS sequence"/>
</dbReference>
<evidence type="ECO:0008006" key="4">
    <source>
        <dbReference type="Google" id="ProtNLM"/>
    </source>
</evidence>
<evidence type="ECO:0000313" key="3">
    <source>
        <dbReference type="Proteomes" id="UP000823486"/>
    </source>
</evidence>
<evidence type="ECO:0000313" key="2">
    <source>
        <dbReference type="EMBL" id="MBM7692727.1"/>
    </source>
</evidence>
<keyword evidence="3" id="KW-1185">Reference proteome</keyword>
<sequence>MNKYWKISIIIALTIMTIGAFYTHSAYSSTQLPQFHIKEERGNSELIKNVAISAFYMVDSHGEGVSIEQNKTTYDSEKSFFEQFNRDYARTDSTIKQLQKKYRNFMRGKLNISSFYEDKQLLAFADIDNNTGNGSRSFIFNISVLNKKTGNSTSFKYEIPSPEKYNHIYVEDVQYFGKELKVLTRSYQQNIGGQDVSKYIFDIPNEKLLSKEEVFAGSKTLLEYSLIPNIDPIQPSKYAVFSISEPVYEPEETEAPEPPKPKEKELVVYDLEQNKKLDTIFPKEIQKINTDAIQPYVDGSTAYFAEEADQKVKLTAFNLETGKIDNEITLPIDLKGKYNEMRVVVKDGKFYLLVKNHDMQTANVKIMIADIKTESIVFEGRLAADKNMRQSLRSLELYDIQIK</sequence>
<dbReference type="SUPFAM" id="SSF82171">
    <property type="entry name" value="DPP6 N-terminal domain-like"/>
    <property type="match status" value="1"/>
</dbReference>